<comment type="subcellular location">
    <subcellularLocation>
        <location evidence="1 14">Cell membrane</location>
        <topology evidence="1 14">Multi-pass membrane protein</topology>
    </subcellularLocation>
</comment>
<dbReference type="InterPro" id="IPR003691">
    <property type="entry name" value="FluC"/>
</dbReference>
<keyword evidence="5 14" id="KW-0479">Metal-binding</keyword>
<sequence>MLSVGCGAALGALLRYWLTSIWKRQRIDWPLATLLINLTGALVLGFLTGHLAADGAAMRFWGVGLLGGYTTFSTFNTELVAMVDERRWGSLVAYLILSYGGGLVAAWVGMQM</sequence>
<feature type="transmembrane region" description="Helical" evidence="14">
    <location>
        <begin position="31"/>
        <end position="53"/>
    </location>
</feature>
<dbReference type="GeneID" id="87978831"/>
<keyword evidence="6 14" id="KW-1133">Transmembrane helix</keyword>
<dbReference type="GO" id="GO:0062054">
    <property type="term" value="F:fluoride channel activity"/>
    <property type="evidence" value="ECO:0007669"/>
    <property type="project" value="UniProtKB-UniRule"/>
</dbReference>
<dbReference type="NCBIfam" id="TIGR00494">
    <property type="entry name" value="crcB"/>
    <property type="match status" value="1"/>
</dbReference>
<evidence type="ECO:0000256" key="1">
    <source>
        <dbReference type="ARBA" id="ARBA00004651"/>
    </source>
</evidence>
<keyword evidence="7 14" id="KW-0915">Sodium</keyword>
<reference evidence="15 16" key="1">
    <citation type="journal article" date="2015" name="Genome Announc.">
        <title>Expanding the biotechnology potential of lactobacilli through comparative genomics of 213 strains and associated genera.</title>
        <authorList>
            <person name="Sun Z."/>
            <person name="Harris H.M."/>
            <person name="McCann A."/>
            <person name="Guo C."/>
            <person name="Argimon S."/>
            <person name="Zhang W."/>
            <person name="Yang X."/>
            <person name="Jeffery I.B."/>
            <person name="Cooney J.C."/>
            <person name="Kagawa T.F."/>
            <person name="Liu W."/>
            <person name="Song Y."/>
            <person name="Salvetti E."/>
            <person name="Wrobel A."/>
            <person name="Rasinkangas P."/>
            <person name="Parkhill J."/>
            <person name="Rea M.C."/>
            <person name="O'Sullivan O."/>
            <person name="Ritari J."/>
            <person name="Douillard F.P."/>
            <person name="Paul Ross R."/>
            <person name="Yang R."/>
            <person name="Briner A.E."/>
            <person name="Felis G.E."/>
            <person name="de Vos W.M."/>
            <person name="Barrangou R."/>
            <person name="Klaenhammer T.R."/>
            <person name="Caufield P.W."/>
            <person name="Cui Y."/>
            <person name="Zhang H."/>
            <person name="O'Toole P.W."/>
        </authorList>
    </citation>
    <scope>NUCLEOTIDE SEQUENCE [LARGE SCALE GENOMIC DNA]</scope>
    <source>
        <strain evidence="15 16">DSM 8475</strain>
    </source>
</reference>
<keyword evidence="9 14" id="KW-0472">Membrane</keyword>
<dbReference type="PANTHER" id="PTHR28259">
    <property type="entry name" value="FLUORIDE EXPORT PROTEIN 1-RELATED"/>
    <property type="match status" value="1"/>
</dbReference>
<dbReference type="AlphaFoldDB" id="A0A922PVS7"/>
<organism evidence="15 16">
    <name type="scientific">Limosilactobacillus pontis DSM 8475</name>
    <dbReference type="NCBI Taxonomy" id="1423794"/>
    <lineage>
        <taxon>Bacteria</taxon>
        <taxon>Bacillati</taxon>
        <taxon>Bacillota</taxon>
        <taxon>Bacilli</taxon>
        <taxon>Lactobacillales</taxon>
        <taxon>Lactobacillaceae</taxon>
        <taxon>Limosilactobacillus</taxon>
    </lineage>
</organism>
<evidence type="ECO:0000313" key="16">
    <source>
        <dbReference type="Proteomes" id="UP000051085"/>
    </source>
</evidence>
<gene>
    <name evidence="14" type="primary">fluC</name>
    <name evidence="14" type="synonym">crcB</name>
    <name evidence="15" type="ORF">FD34_GL001260</name>
</gene>
<feature type="transmembrane region" description="Helical" evidence="14">
    <location>
        <begin position="59"/>
        <end position="79"/>
    </location>
</feature>
<evidence type="ECO:0000256" key="12">
    <source>
        <dbReference type="ARBA" id="ARBA00035585"/>
    </source>
</evidence>
<dbReference type="GO" id="GO:0005886">
    <property type="term" value="C:plasma membrane"/>
    <property type="evidence" value="ECO:0007669"/>
    <property type="project" value="UniProtKB-SubCell"/>
</dbReference>
<evidence type="ECO:0000313" key="15">
    <source>
        <dbReference type="EMBL" id="KRM37510.1"/>
    </source>
</evidence>
<dbReference type="Pfam" id="PF02537">
    <property type="entry name" value="CRCB"/>
    <property type="match status" value="1"/>
</dbReference>
<evidence type="ECO:0000256" key="9">
    <source>
        <dbReference type="ARBA" id="ARBA00023136"/>
    </source>
</evidence>
<evidence type="ECO:0000256" key="5">
    <source>
        <dbReference type="ARBA" id="ARBA00022723"/>
    </source>
</evidence>
<keyword evidence="10 14" id="KW-0407">Ion channel</keyword>
<comment type="caution">
    <text evidence="15">The sequence shown here is derived from an EMBL/GenBank/DDBJ whole genome shotgun (WGS) entry which is preliminary data.</text>
</comment>
<feature type="transmembrane region" description="Helical" evidence="14">
    <location>
        <begin position="91"/>
        <end position="110"/>
    </location>
</feature>
<evidence type="ECO:0000256" key="3">
    <source>
        <dbReference type="ARBA" id="ARBA00022475"/>
    </source>
</evidence>
<evidence type="ECO:0000256" key="7">
    <source>
        <dbReference type="ARBA" id="ARBA00023053"/>
    </source>
</evidence>
<evidence type="ECO:0000256" key="14">
    <source>
        <dbReference type="HAMAP-Rule" id="MF_00454"/>
    </source>
</evidence>
<evidence type="ECO:0000256" key="4">
    <source>
        <dbReference type="ARBA" id="ARBA00022692"/>
    </source>
</evidence>
<keyword evidence="4 14" id="KW-0812">Transmembrane</keyword>
<evidence type="ECO:0000256" key="10">
    <source>
        <dbReference type="ARBA" id="ARBA00023303"/>
    </source>
</evidence>
<dbReference type="EMBL" id="AZGO01000030">
    <property type="protein sequence ID" value="KRM37510.1"/>
    <property type="molecule type" value="Genomic_DNA"/>
</dbReference>
<dbReference type="GO" id="GO:0140114">
    <property type="term" value="P:cellular detoxification of fluoride"/>
    <property type="evidence" value="ECO:0007669"/>
    <property type="project" value="UniProtKB-UniRule"/>
</dbReference>
<evidence type="ECO:0000256" key="2">
    <source>
        <dbReference type="ARBA" id="ARBA00022448"/>
    </source>
</evidence>
<dbReference type="Proteomes" id="UP000051085">
    <property type="component" value="Unassembled WGS sequence"/>
</dbReference>
<comment type="function">
    <text evidence="13 14">Fluoride-specific ion channel. Important for reducing fluoride concentration in the cell, thus reducing its toxicity.</text>
</comment>
<dbReference type="PANTHER" id="PTHR28259:SF16">
    <property type="entry name" value="FLUORIDE-SPECIFIC ION CHANNEL FLUC 2"/>
    <property type="match status" value="1"/>
</dbReference>
<evidence type="ECO:0000256" key="6">
    <source>
        <dbReference type="ARBA" id="ARBA00022989"/>
    </source>
</evidence>
<comment type="similarity">
    <text evidence="11 14">Belongs to the fluoride channel Fluc/FEX (TC 1.A.43) family.</text>
</comment>
<evidence type="ECO:0000256" key="8">
    <source>
        <dbReference type="ARBA" id="ARBA00023065"/>
    </source>
</evidence>
<keyword evidence="2 14" id="KW-0813">Transport</keyword>
<dbReference type="RefSeq" id="WP_057806265.1">
    <property type="nucleotide sequence ID" value="NZ_AZGO01000030.1"/>
</dbReference>
<proteinExistence type="inferred from homology"/>
<evidence type="ECO:0000256" key="11">
    <source>
        <dbReference type="ARBA" id="ARBA00035120"/>
    </source>
</evidence>
<keyword evidence="8 14" id="KW-0406">Ion transport</keyword>
<protein>
    <recommendedName>
        <fullName evidence="14">Fluoride-specific ion channel FluC</fullName>
    </recommendedName>
</protein>
<name>A0A922PVS7_9LACO</name>
<keyword evidence="3 14" id="KW-1003">Cell membrane</keyword>
<feature type="binding site" evidence="14">
    <location>
        <position position="67"/>
    </location>
    <ligand>
        <name>Na(+)</name>
        <dbReference type="ChEBI" id="CHEBI:29101"/>
        <note>structural</note>
    </ligand>
</feature>
<dbReference type="HAMAP" id="MF_00454">
    <property type="entry name" value="FluC"/>
    <property type="match status" value="1"/>
</dbReference>
<accession>A0A922PVS7</accession>
<dbReference type="GO" id="GO:0046872">
    <property type="term" value="F:metal ion binding"/>
    <property type="evidence" value="ECO:0007669"/>
    <property type="project" value="UniProtKB-KW"/>
</dbReference>
<comment type="activity regulation">
    <text evidence="14">Na(+) is not transported, but it plays an essential structural role and its presence is essential for fluoride channel function.</text>
</comment>
<comment type="catalytic activity">
    <reaction evidence="12">
        <text>fluoride(in) = fluoride(out)</text>
        <dbReference type="Rhea" id="RHEA:76159"/>
        <dbReference type="ChEBI" id="CHEBI:17051"/>
    </reaction>
    <physiologicalReaction direction="left-to-right" evidence="12">
        <dbReference type="Rhea" id="RHEA:76160"/>
    </physiologicalReaction>
</comment>
<feature type="binding site" evidence="14">
    <location>
        <position position="70"/>
    </location>
    <ligand>
        <name>Na(+)</name>
        <dbReference type="ChEBI" id="CHEBI:29101"/>
        <note>structural</note>
    </ligand>
</feature>
<evidence type="ECO:0000256" key="13">
    <source>
        <dbReference type="ARBA" id="ARBA00049940"/>
    </source>
</evidence>